<reference evidence="3 4" key="1">
    <citation type="submission" date="2013-07" db="EMBL/GenBank/DDBJ databases">
        <title>The Genome Sequence of Cryptococcus heveanensis BCC8398.</title>
        <authorList>
            <consortium name="The Broad Institute Genome Sequencing Platform"/>
            <person name="Cuomo C."/>
            <person name="Litvintseva A."/>
            <person name="Chen Y."/>
            <person name="Heitman J."/>
            <person name="Sun S."/>
            <person name="Springer D."/>
            <person name="Dromer F."/>
            <person name="Young S.K."/>
            <person name="Zeng Q."/>
            <person name="Gargeya S."/>
            <person name="Fitzgerald M."/>
            <person name="Abouelleil A."/>
            <person name="Alvarado L."/>
            <person name="Berlin A.M."/>
            <person name="Chapman S.B."/>
            <person name="Dewar J."/>
            <person name="Goldberg J."/>
            <person name="Griggs A."/>
            <person name="Gujja S."/>
            <person name="Hansen M."/>
            <person name="Howarth C."/>
            <person name="Imamovic A."/>
            <person name="Larimer J."/>
            <person name="McCowan C."/>
            <person name="Murphy C."/>
            <person name="Pearson M."/>
            <person name="Priest M."/>
            <person name="Roberts A."/>
            <person name="Saif S."/>
            <person name="Shea T."/>
            <person name="Sykes S."/>
            <person name="Wortman J."/>
            <person name="Nusbaum C."/>
            <person name="Birren B."/>
        </authorList>
    </citation>
    <scope>NUCLEOTIDE SEQUENCE [LARGE SCALE GENOMIC DNA]</scope>
    <source>
        <strain evidence="3 4">BCC8398</strain>
    </source>
</reference>
<dbReference type="AlphaFoldDB" id="A0A1B9GPL3"/>
<feature type="transmembrane region" description="Helical" evidence="2">
    <location>
        <begin position="209"/>
        <end position="234"/>
    </location>
</feature>
<feature type="region of interest" description="Disordered" evidence="1">
    <location>
        <begin position="480"/>
        <end position="505"/>
    </location>
</feature>
<keyword evidence="4" id="KW-1185">Reference proteome</keyword>
<dbReference type="Proteomes" id="UP000092666">
    <property type="component" value="Unassembled WGS sequence"/>
</dbReference>
<evidence type="ECO:0000256" key="1">
    <source>
        <dbReference type="SAM" id="MobiDB-lite"/>
    </source>
</evidence>
<feature type="region of interest" description="Disordered" evidence="1">
    <location>
        <begin position="1"/>
        <end position="116"/>
    </location>
</feature>
<evidence type="ECO:0000313" key="3">
    <source>
        <dbReference type="EMBL" id="OCF32928.1"/>
    </source>
</evidence>
<dbReference type="EMBL" id="KI669506">
    <property type="protein sequence ID" value="OCF32928.1"/>
    <property type="molecule type" value="Genomic_DNA"/>
</dbReference>
<evidence type="ECO:0000256" key="2">
    <source>
        <dbReference type="SAM" id="Phobius"/>
    </source>
</evidence>
<protein>
    <submittedName>
        <fullName evidence="3">Uncharacterized protein</fullName>
    </submittedName>
</protein>
<name>A0A1B9GPL3_9TREE</name>
<keyword evidence="2" id="KW-0472">Membrane</keyword>
<feature type="compositionally biased region" description="Polar residues" evidence="1">
    <location>
        <begin position="37"/>
        <end position="49"/>
    </location>
</feature>
<keyword evidence="2" id="KW-0812">Transmembrane</keyword>
<feature type="transmembrane region" description="Helical" evidence="2">
    <location>
        <begin position="246"/>
        <end position="273"/>
    </location>
</feature>
<gene>
    <name evidence="3" type="ORF">I316_05265</name>
</gene>
<dbReference type="STRING" id="1296120.A0A1B9GPL3"/>
<proteinExistence type="predicted"/>
<reference evidence="4" key="2">
    <citation type="submission" date="2013-12" db="EMBL/GenBank/DDBJ databases">
        <title>Evolution of pathogenesis and genome organization in the Tremellales.</title>
        <authorList>
            <person name="Cuomo C."/>
            <person name="Litvintseva A."/>
            <person name="Heitman J."/>
            <person name="Chen Y."/>
            <person name="Sun S."/>
            <person name="Springer D."/>
            <person name="Dromer F."/>
            <person name="Young S."/>
            <person name="Zeng Q."/>
            <person name="Chapman S."/>
            <person name="Gujja S."/>
            <person name="Saif S."/>
            <person name="Birren B."/>
        </authorList>
    </citation>
    <scope>NUCLEOTIDE SEQUENCE [LARGE SCALE GENOMIC DNA]</scope>
    <source>
        <strain evidence="4">BCC8398</strain>
    </source>
</reference>
<accession>A0A1B9GPL3</accession>
<keyword evidence="2" id="KW-1133">Transmembrane helix</keyword>
<evidence type="ECO:0000313" key="4">
    <source>
        <dbReference type="Proteomes" id="UP000092666"/>
    </source>
</evidence>
<sequence length="505" mass="54947">MTHPTVKEEGDDDLSDMVNISPPTKSAVLARPDGLTSPETTPNTKNNADSIFGSRSIPTSDSHSEGDTSKSDPSLSSDTLESTNTGLLSETSTYHEPEVMTTPVSKREGVAPSTQLPDSALNAAIGEDGDPDSKLHLEHNRIGAMSADGGKQQVPKSNVNIKRDAEVLKDVQSVVEDTVRRVRQQSDKFQSAAQPYADKTRSFAERRPVLFTFLVLWASFSSIPVFFFLTFALISTAIIASTAIFFLALTIIGTVLFTASVLLCTLCVGLLVLFPVLCISTFIAFSALSTFVGIFLAHRLYLHIKLAKAEDEAGLFSIATLFRGVVSWIDETIERIPLPFQYSFPRLSTYTADHISRADFPSVRYGPGPTAESAGPLNEKSELHFDGNGTGTALDEKWFDLAKYTGDHEKGNITLATRLHTNALSDGRLTVEEIENLNRIVNGHGNEAVKTKIKNGTGQRHALEEKELLSVGGGSVLSEKEGLRYESKPTPRLDIWPPAPKIKPQ</sequence>
<feature type="transmembrane region" description="Helical" evidence="2">
    <location>
        <begin position="279"/>
        <end position="298"/>
    </location>
</feature>
<dbReference type="OrthoDB" id="2564838at2759"/>
<feature type="compositionally biased region" description="Polar residues" evidence="1">
    <location>
        <begin position="71"/>
        <end position="92"/>
    </location>
</feature>
<organism evidence="3 4">
    <name type="scientific">Kwoniella heveanensis BCC8398</name>
    <dbReference type="NCBI Taxonomy" id="1296120"/>
    <lineage>
        <taxon>Eukaryota</taxon>
        <taxon>Fungi</taxon>
        <taxon>Dikarya</taxon>
        <taxon>Basidiomycota</taxon>
        <taxon>Agaricomycotina</taxon>
        <taxon>Tremellomycetes</taxon>
        <taxon>Tremellales</taxon>
        <taxon>Cryptococcaceae</taxon>
        <taxon>Kwoniella</taxon>
    </lineage>
</organism>
<dbReference type="Pfam" id="PF16015">
    <property type="entry name" value="Promethin"/>
    <property type="match status" value="1"/>
</dbReference>
<feature type="compositionally biased region" description="Basic and acidic residues" evidence="1">
    <location>
        <begin position="480"/>
        <end position="491"/>
    </location>
</feature>